<dbReference type="GO" id="GO:0030288">
    <property type="term" value="C:outer membrane-bounded periplasmic space"/>
    <property type="evidence" value="ECO:0007669"/>
    <property type="project" value="TreeGrafter"/>
</dbReference>
<reference evidence="2 3" key="1">
    <citation type="submission" date="2015-03" db="EMBL/GenBank/DDBJ databases">
        <title>Draft genome sequences of two protease-producing strains of Arsukibacterium isolated from two cold and alkaline environments.</title>
        <authorList>
            <person name="Lylloff J.E."/>
            <person name="Skov L.B."/>
            <person name="Jepsen M."/>
            <person name="Hallin P.F."/>
            <person name="Sorensen S.J."/>
            <person name="Stougaard P."/>
            <person name="Glaring M.A."/>
        </authorList>
    </citation>
    <scope>NUCLEOTIDE SEQUENCE [LARGE SCALE GENOMIC DNA]</scope>
    <source>
        <strain evidence="2 3">GCM72</strain>
    </source>
</reference>
<dbReference type="PANTHER" id="PTHR32060:SF30">
    <property type="entry name" value="CARBOXY-TERMINAL PROCESSING PROTEASE CTPA"/>
    <property type="match status" value="1"/>
</dbReference>
<protein>
    <recommendedName>
        <fullName evidence="1">Tail specific protease domain-containing protein</fullName>
    </recommendedName>
</protein>
<sequence>MIDTNHSFYRPANGAAIIYPSTVSCIETVLSDVAEHEDIGYIRVDGFSGTSAEATALATNIQQRIREQDHAGIRGWIVDLRHNRGGNMWPMIAGLGPLLGNGIAGYFINPDEVQTSWGYEDGVAFISSPIVTVQPYYELLVPAQKIAVLSSRQVASSGEAALIALKGLAHSRVFGSDSCGLSTSNSSFQLSDGAQLLLTTATMADRHLNAYGGQVAVDEHVAQQNVLAQAMAWILAP</sequence>
<keyword evidence="3" id="KW-1185">Reference proteome</keyword>
<dbReference type="STRING" id="336831.WG68_13555"/>
<name>A0A0M2V257_9GAMM</name>
<comment type="caution">
    <text evidence="2">The sequence shown here is derived from an EMBL/GenBank/DDBJ whole genome shotgun (WGS) entry which is preliminary data.</text>
</comment>
<accession>A0A0M2V257</accession>
<feature type="domain" description="Tail specific protease" evidence="1">
    <location>
        <begin position="11"/>
        <end position="222"/>
    </location>
</feature>
<dbReference type="InterPro" id="IPR029045">
    <property type="entry name" value="ClpP/crotonase-like_dom_sf"/>
</dbReference>
<gene>
    <name evidence="2" type="ORF">WG68_13555</name>
</gene>
<dbReference type="Pfam" id="PF03572">
    <property type="entry name" value="Peptidase_S41"/>
    <property type="match status" value="1"/>
</dbReference>
<evidence type="ECO:0000313" key="3">
    <source>
        <dbReference type="Proteomes" id="UP000034228"/>
    </source>
</evidence>
<dbReference type="AlphaFoldDB" id="A0A0M2V257"/>
<evidence type="ECO:0000313" key="2">
    <source>
        <dbReference type="EMBL" id="KKO44922.1"/>
    </source>
</evidence>
<dbReference type="SUPFAM" id="SSF52096">
    <property type="entry name" value="ClpP/crotonase"/>
    <property type="match status" value="1"/>
</dbReference>
<dbReference type="InterPro" id="IPR005151">
    <property type="entry name" value="Tail-specific_protease"/>
</dbReference>
<dbReference type="Gene3D" id="3.90.226.10">
    <property type="entry name" value="2-enoyl-CoA Hydratase, Chain A, domain 1"/>
    <property type="match status" value="1"/>
</dbReference>
<organism evidence="2 3">
    <name type="scientific">Arsukibacterium ikkense</name>
    <dbReference type="NCBI Taxonomy" id="336831"/>
    <lineage>
        <taxon>Bacteria</taxon>
        <taxon>Pseudomonadati</taxon>
        <taxon>Pseudomonadota</taxon>
        <taxon>Gammaproteobacteria</taxon>
        <taxon>Chromatiales</taxon>
        <taxon>Chromatiaceae</taxon>
        <taxon>Arsukibacterium</taxon>
    </lineage>
</organism>
<evidence type="ECO:0000259" key="1">
    <source>
        <dbReference type="SMART" id="SM00245"/>
    </source>
</evidence>
<dbReference type="GO" id="GO:0008236">
    <property type="term" value="F:serine-type peptidase activity"/>
    <property type="evidence" value="ECO:0007669"/>
    <property type="project" value="InterPro"/>
</dbReference>
<dbReference type="Proteomes" id="UP000034228">
    <property type="component" value="Unassembled WGS sequence"/>
</dbReference>
<proteinExistence type="predicted"/>
<dbReference type="SMART" id="SM00245">
    <property type="entry name" value="TSPc"/>
    <property type="match status" value="1"/>
</dbReference>
<dbReference type="EMBL" id="LAHO01000013">
    <property type="protein sequence ID" value="KKO44922.1"/>
    <property type="molecule type" value="Genomic_DNA"/>
</dbReference>
<dbReference type="GO" id="GO:0007165">
    <property type="term" value="P:signal transduction"/>
    <property type="evidence" value="ECO:0007669"/>
    <property type="project" value="TreeGrafter"/>
</dbReference>
<dbReference type="PANTHER" id="PTHR32060">
    <property type="entry name" value="TAIL-SPECIFIC PROTEASE"/>
    <property type="match status" value="1"/>
</dbReference>
<dbReference type="GO" id="GO:0004175">
    <property type="term" value="F:endopeptidase activity"/>
    <property type="evidence" value="ECO:0007669"/>
    <property type="project" value="TreeGrafter"/>
</dbReference>
<dbReference type="GO" id="GO:0006508">
    <property type="term" value="P:proteolysis"/>
    <property type="evidence" value="ECO:0007669"/>
    <property type="project" value="InterPro"/>
</dbReference>